<keyword evidence="1" id="KW-0547">Nucleotide-binding</keyword>
<proteinExistence type="predicted"/>
<dbReference type="PANTHER" id="PTHR43721">
    <property type="entry name" value="ELONGATION FACTOR TU-RELATED"/>
    <property type="match status" value="1"/>
</dbReference>
<dbReference type="Pfam" id="PF03144">
    <property type="entry name" value="GTP_EFTU_D2"/>
    <property type="match status" value="1"/>
</dbReference>
<dbReference type="Proteomes" id="UP000326759">
    <property type="component" value="Unassembled WGS sequence"/>
</dbReference>
<evidence type="ECO:0000256" key="5">
    <source>
        <dbReference type="ARBA" id="ARBA00023134"/>
    </source>
</evidence>
<organism evidence="7 8">
    <name type="scientific">Armadillidium nasatum</name>
    <dbReference type="NCBI Taxonomy" id="96803"/>
    <lineage>
        <taxon>Eukaryota</taxon>
        <taxon>Metazoa</taxon>
        <taxon>Ecdysozoa</taxon>
        <taxon>Arthropoda</taxon>
        <taxon>Crustacea</taxon>
        <taxon>Multicrustacea</taxon>
        <taxon>Malacostraca</taxon>
        <taxon>Eumalacostraca</taxon>
        <taxon>Peracarida</taxon>
        <taxon>Isopoda</taxon>
        <taxon>Oniscidea</taxon>
        <taxon>Crinocheta</taxon>
        <taxon>Armadillidiidae</taxon>
        <taxon>Armadillidium</taxon>
    </lineage>
</organism>
<keyword evidence="3" id="KW-0648">Protein biosynthesis</keyword>
<name>A0A5N5SZQ5_9CRUS</name>
<dbReference type="GO" id="GO:0005739">
    <property type="term" value="C:mitochondrion"/>
    <property type="evidence" value="ECO:0007669"/>
    <property type="project" value="TreeGrafter"/>
</dbReference>
<gene>
    <name evidence="7" type="primary">Tufm_0</name>
    <name evidence="7" type="ORF">Anas_12054</name>
</gene>
<dbReference type="EMBL" id="SEYY01017174">
    <property type="protein sequence ID" value="KAB7499704.1"/>
    <property type="molecule type" value="Genomic_DNA"/>
</dbReference>
<evidence type="ECO:0000313" key="7">
    <source>
        <dbReference type="EMBL" id="KAB7499704.1"/>
    </source>
</evidence>
<reference evidence="7 8" key="1">
    <citation type="journal article" date="2019" name="PLoS Biol.">
        <title>Sex chromosomes control vertical transmission of feminizing Wolbachia symbionts in an isopod.</title>
        <authorList>
            <person name="Becking T."/>
            <person name="Chebbi M.A."/>
            <person name="Giraud I."/>
            <person name="Moumen B."/>
            <person name="Laverre T."/>
            <person name="Caubet Y."/>
            <person name="Peccoud J."/>
            <person name="Gilbert C."/>
            <person name="Cordaux R."/>
        </authorList>
    </citation>
    <scope>NUCLEOTIDE SEQUENCE [LARGE SCALE GENOMIC DNA]</scope>
    <source>
        <strain evidence="7">ANa2</strain>
        <tissue evidence="7">Whole body excluding digestive tract and cuticle</tissue>
    </source>
</reference>
<dbReference type="PANTHER" id="PTHR43721:SF36">
    <property type="entry name" value="ELONGATION FACTOR TU, MITOCHONDRIAL"/>
    <property type="match status" value="1"/>
</dbReference>
<dbReference type="SUPFAM" id="SSF50447">
    <property type="entry name" value="Translation proteins"/>
    <property type="match status" value="1"/>
</dbReference>
<keyword evidence="4" id="KW-0496">Mitochondrion</keyword>
<dbReference type="GO" id="GO:0003746">
    <property type="term" value="F:translation elongation factor activity"/>
    <property type="evidence" value="ECO:0007669"/>
    <property type="project" value="UniProtKB-KW"/>
</dbReference>
<comment type="caution">
    <text evidence="7">The sequence shown here is derived from an EMBL/GenBank/DDBJ whole genome shotgun (WGS) entry which is preliminary data.</text>
</comment>
<keyword evidence="8" id="KW-1185">Reference proteome</keyword>
<dbReference type="AlphaFoldDB" id="A0A5N5SZQ5"/>
<evidence type="ECO:0000256" key="1">
    <source>
        <dbReference type="ARBA" id="ARBA00022741"/>
    </source>
</evidence>
<dbReference type="GO" id="GO:0005525">
    <property type="term" value="F:GTP binding"/>
    <property type="evidence" value="ECO:0007669"/>
    <property type="project" value="UniProtKB-KW"/>
</dbReference>
<protein>
    <submittedName>
        <fullName evidence="7">Elongation factor Tu, mitochondrial</fullName>
    </submittedName>
</protein>
<keyword evidence="5" id="KW-0342">GTP-binding</keyword>
<dbReference type="InterPro" id="IPR050055">
    <property type="entry name" value="EF-Tu_GTPase"/>
</dbReference>
<sequence>MTLIFVASGFHLCETIISRGTVVSGRIERGILKKGNEIEILGYGEKMKAVATGVEMFHKTLEEAQAGDNCGILVRGLKRGEVRRGMFSYNSLTQDLGLGTSTTVVVNGFNYNNHL</sequence>
<feature type="domain" description="Translation elongation factor EFTu-like" evidence="6">
    <location>
        <begin position="20"/>
        <end position="86"/>
    </location>
</feature>
<evidence type="ECO:0000259" key="6">
    <source>
        <dbReference type="Pfam" id="PF03144"/>
    </source>
</evidence>
<dbReference type="GO" id="GO:0070125">
    <property type="term" value="P:mitochondrial translational elongation"/>
    <property type="evidence" value="ECO:0007669"/>
    <property type="project" value="TreeGrafter"/>
</dbReference>
<dbReference type="InterPro" id="IPR009000">
    <property type="entry name" value="Transl_B-barrel_sf"/>
</dbReference>
<evidence type="ECO:0000313" key="8">
    <source>
        <dbReference type="Proteomes" id="UP000326759"/>
    </source>
</evidence>
<dbReference type="OrthoDB" id="2067at2759"/>
<accession>A0A5N5SZQ5</accession>
<keyword evidence="2 7" id="KW-0251">Elongation factor</keyword>
<dbReference type="InterPro" id="IPR004161">
    <property type="entry name" value="EFTu-like_2"/>
</dbReference>
<dbReference type="Gene3D" id="2.40.30.10">
    <property type="entry name" value="Translation factors"/>
    <property type="match status" value="1"/>
</dbReference>
<evidence type="ECO:0000256" key="2">
    <source>
        <dbReference type="ARBA" id="ARBA00022768"/>
    </source>
</evidence>
<evidence type="ECO:0000256" key="3">
    <source>
        <dbReference type="ARBA" id="ARBA00022917"/>
    </source>
</evidence>
<evidence type="ECO:0000256" key="4">
    <source>
        <dbReference type="ARBA" id="ARBA00023128"/>
    </source>
</evidence>